<feature type="transmembrane region" description="Helical" evidence="1">
    <location>
        <begin position="288"/>
        <end position="307"/>
    </location>
</feature>
<evidence type="ECO:0000313" key="4">
    <source>
        <dbReference type="Proteomes" id="UP001156601"/>
    </source>
</evidence>
<gene>
    <name evidence="3" type="ORF">GCM10007852_29190</name>
</gene>
<keyword evidence="1" id="KW-0472">Membrane</keyword>
<proteinExistence type="predicted"/>
<keyword evidence="4" id="KW-1185">Reference proteome</keyword>
<reference evidence="3" key="2">
    <citation type="submission" date="2023-01" db="EMBL/GenBank/DDBJ databases">
        <title>Draft genome sequence of Agaribacter marinus strain NBRC 110023.</title>
        <authorList>
            <person name="Sun Q."/>
            <person name="Mori K."/>
        </authorList>
    </citation>
    <scope>NUCLEOTIDE SEQUENCE</scope>
    <source>
        <strain evidence="3">NBRC 110023</strain>
    </source>
</reference>
<feature type="chain" id="PRO_5041384770" description="PEP-CTERM sorting domain-containing protein" evidence="2">
    <location>
        <begin position="24"/>
        <end position="311"/>
    </location>
</feature>
<keyword evidence="1" id="KW-0812">Transmembrane</keyword>
<keyword evidence="1" id="KW-1133">Transmembrane helix</keyword>
<dbReference type="EMBL" id="BSOT01000007">
    <property type="protein sequence ID" value="GLR72011.1"/>
    <property type="molecule type" value="Genomic_DNA"/>
</dbReference>
<dbReference type="RefSeq" id="WP_284218372.1">
    <property type="nucleotide sequence ID" value="NZ_BSOT01000007.1"/>
</dbReference>
<feature type="signal peptide" evidence="2">
    <location>
        <begin position="1"/>
        <end position="23"/>
    </location>
</feature>
<evidence type="ECO:0000256" key="2">
    <source>
        <dbReference type="SAM" id="SignalP"/>
    </source>
</evidence>
<evidence type="ECO:0008006" key="5">
    <source>
        <dbReference type="Google" id="ProtNLM"/>
    </source>
</evidence>
<protein>
    <recommendedName>
        <fullName evidence="5">PEP-CTERM sorting domain-containing protein</fullName>
    </recommendedName>
</protein>
<comment type="caution">
    <text evidence="3">The sequence shown here is derived from an EMBL/GenBank/DDBJ whole genome shotgun (WGS) entry which is preliminary data.</text>
</comment>
<reference evidence="3" key="1">
    <citation type="journal article" date="2014" name="Int. J. Syst. Evol. Microbiol.">
        <title>Complete genome sequence of Corynebacterium casei LMG S-19264T (=DSM 44701T), isolated from a smear-ripened cheese.</title>
        <authorList>
            <consortium name="US DOE Joint Genome Institute (JGI-PGF)"/>
            <person name="Walter F."/>
            <person name="Albersmeier A."/>
            <person name="Kalinowski J."/>
            <person name="Ruckert C."/>
        </authorList>
    </citation>
    <scope>NUCLEOTIDE SEQUENCE</scope>
    <source>
        <strain evidence="3">NBRC 110023</strain>
    </source>
</reference>
<dbReference type="Proteomes" id="UP001156601">
    <property type="component" value="Unassembled WGS sequence"/>
</dbReference>
<evidence type="ECO:0000313" key="3">
    <source>
        <dbReference type="EMBL" id="GLR72011.1"/>
    </source>
</evidence>
<evidence type="ECO:0000256" key="1">
    <source>
        <dbReference type="SAM" id="Phobius"/>
    </source>
</evidence>
<name>A0AA37T1Q9_9ALTE</name>
<dbReference type="AlphaFoldDB" id="A0AA37T1Q9"/>
<keyword evidence="2" id="KW-0732">Signal</keyword>
<organism evidence="3 4">
    <name type="scientific">Agaribacter marinus</name>
    <dbReference type="NCBI Taxonomy" id="1431249"/>
    <lineage>
        <taxon>Bacteria</taxon>
        <taxon>Pseudomonadati</taxon>
        <taxon>Pseudomonadota</taxon>
        <taxon>Gammaproteobacteria</taxon>
        <taxon>Alteromonadales</taxon>
        <taxon>Alteromonadaceae</taxon>
        <taxon>Agaribacter</taxon>
    </lineage>
</organism>
<accession>A0AA37T1Q9</accession>
<sequence>MKTKNIKVALGLASLLSMSTVNASIIDISTSADAAFDDVLTSVSAADQALPGDNRSVSASVFGFGYGASASGNKSGQFFVNSSVNTSGSSFAEYQQTFNVLNNTGITQAYEFDFEILGGGLSVGCDTGDGDGEFPGPIDVATVENGFDALSDVVFVGDACAGVSLVSSYNASIALNGVEIWNSLAALSYDSIFGANLVTDGETLGTYLPGANNYFWNTFSSTEALGELLDGESFELTYTVTSESFAVSLFPGIGGGDDEISPFFAFTGFGDPTGIGANAIRTVQVNNVNSPLLGMFGLLGVFSLLAFRRSK</sequence>